<dbReference type="STRING" id="392015.SAMN05421543_1264"/>
<dbReference type="OrthoDB" id="1730007at2"/>
<evidence type="ECO:0000313" key="2">
    <source>
        <dbReference type="Proteomes" id="UP000183508"/>
    </source>
</evidence>
<accession>A0A1I7L6B1</accession>
<dbReference type="EMBL" id="FPBV01000026">
    <property type="protein sequence ID" value="SFV05155.1"/>
    <property type="molecule type" value="Genomic_DNA"/>
</dbReference>
<proteinExistence type="predicted"/>
<keyword evidence="2" id="KW-1185">Reference proteome</keyword>
<evidence type="ECO:0008006" key="3">
    <source>
        <dbReference type="Google" id="ProtNLM"/>
    </source>
</evidence>
<dbReference type="eggNOG" id="COG1664">
    <property type="taxonomic scope" value="Bacteria"/>
</dbReference>
<reference evidence="2" key="1">
    <citation type="submission" date="2016-10" db="EMBL/GenBank/DDBJ databases">
        <authorList>
            <person name="Varghese N."/>
        </authorList>
    </citation>
    <scope>NUCLEOTIDE SEQUENCE [LARGE SCALE GENOMIC DNA]</scope>
    <source>
        <strain evidence="2">DSM 17980</strain>
    </source>
</reference>
<dbReference type="RefSeq" id="WP_074955896.1">
    <property type="nucleotide sequence ID" value="NZ_FPBV01000026.1"/>
</dbReference>
<protein>
    <recommendedName>
        <fullName evidence="3">Protein CcmA, bactofilin family</fullName>
    </recommendedName>
</protein>
<sequence>MNEDKRHPADEGKRPDPVRDLVMSGVATAGGGVYRRVHISGVGRVVGDVVCETARIDGVMTVRGTLEAKELVANGKTKVEGALRGHTLRLSGQIHVDGDCSAEVVEVSGAIEIDGLVSADEVTIRLYGGSKVRELGGSRIRVHRSWRWGFFSRYRRLTVDTVEGDDIRLEATRARVVRGDKVHIGPGCEIERVEYRSEFRQDDGARVNEHVQV</sequence>
<gene>
    <name evidence="1" type="ORF">SAMN05421543_1264</name>
</gene>
<name>A0A1I7L6B1_9BACL</name>
<evidence type="ECO:0000313" key="1">
    <source>
        <dbReference type="EMBL" id="SFV05155.1"/>
    </source>
</evidence>
<organism evidence="1 2">
    <name type="scientific">Alicyclobacillus macrosporangiidus</name>
    <dbReference type="NCBI Taxonomy" id="392015"/>
    <lineage>
        <taxon>Bacteria</taxon>
        <taxon>Bacillati</taxon>
        <taxon>Bacillota</taxon>
        <taxon>Bacilli</taxon>
        <taxon>Bacillales</taxon>
        <taxon>Alicyclobacillaceae</taxon>
        <taxon>Alicyclobacillus</taxon>
    </lineage>
</organism>
<dbReference type="Proteomes" id="UP000183508">
    <property type="component" value="Unassembled WGS sequence"/>
</dbReference>
<dbReference type="AlphaFoldDB" id="A0A1I7L6B1"/>